<keyword evidence="7" id="KW-1185">Reference proteome</keyword>
<dbReference type="GO" id="GO:0005634">
    <property type="term" value="C:nucleus"/>
    <property type="evidence" value="ECO:0007669"/>
    <property type="project" value="TreeGrafter"/>
</dbReference>
<dbReference type="GO" id="GO:0045002">
    <property type="term" value="P:double-strand break repair via single-strand annealing"/>
    <property type="evidence" value="ECO:0007669"/>
    <property type="project" value="TreeGrafter"/>
</dbReference>
<sequence length="401" mass="45432">MANWLGEDPPPVWVDPHHRTMYRESSSQFPPYPTRNFPPSDQINNVTPPNVFTGMSHEAQIRHGKIQSLLNKTLGPEQIANRPGGGGAKLTYLEGWKAINLANEVFGYNGWFTDIKYLEADFIDYDPDTKRYSMGVTAIVRVRLQDGASHEDVGYGKLENTKSKADGLDKVRRASPSSLLKTARLNAFPRRRQCKKEAVTDGLKRALRHFGKLLGNCLYDKHYLEGLARMKAPKVRPSRLLRSCLPSPELVTLYRNSPSSTSPQFTSRTKTTSPSRTSLSRPIPPPSLSRPLPPQHRCSRLLRRLKSTLSRRMGTRRSTHRPWSEREKEEEQDSLALRQLAQPPEEEVVPPPRTRTRTFANRPPPLPPCLRDLLPDAPPLSPSRSPTRWSARAPPRRSNSH</sequence>
<keyword evidence="3" id="KW-0233">DNA recombination</keyword>
<dbReference type="GO" id="GO:0003697">
    <property type="term" value="F:single-stranded DNA binding"/>
    <property type="evidence" value="ECO:0007669"/>
    <property type="project" value="UniProtKB-ARBA"/>
</dbReference>
<dbReference type="PANTHER" id="PTHR12132:SF1">
    <property type="entry name" value="DNA REPAIR PROTEIN RAD52 HOMOLOG"/>
    <property type="match status" value="1"/>
</dbReference>
<dbReference type="EMBL" id="CENE01000026">
    <property type="protein sequence ID" value="CEQ42445.1"/>
    <property type="molecule type" value="Genomic_DNA"/>
</dbReference>
<organism evidence="6 7">
    <name type="scientific">Sporidiobolus salmonicolor</name>
    <name type="common">Yeast-like fungus</name>
    <name type="synonym">Sporobolomyces salmonicolor</name>
    <dbReference type="NCBI Taxonomy" id="5005"/>
    <lineage>
        <taxon>Eukaryota</taxon>
        <taxon>Fungi</taxon>
        <taxon>Dikarya</taxon>
        <taxon>Basidiomycota</taxon>
        <taxon>Pucciniomycotina</taxon>
        <taxon>Microbotryomycetes</taxon>
        <taxon>Sporidiobolales</taxon>
        <taxon>Sporidiobolaceae</taxon>
        <taxon>Sporobolomyces</taxon>
    </lineage>
</organism>
<dbReference type="GO" id="GO:0006312">
    <property type="term" value="P:mitotic recombination"/>
    <property type="evidence" value="ECO:0007669"/>
    <property type="project" value="TreeGrafter"/>
</dbReference>
<feature type="non-terminal residue" evidence="6">
    <location>
        <position position="1"/>
    </location>
</feature>
<dbReference type="Pfam" id="PF04098">
    <property type="entry name" value="Rad52_Rad22"/>
    <property type="match status" value="2"/>
</dbReference>
<comment type="similarity">
    <text evidence="1">Belongs to the RAD52 family.</text>
</comment>
<proteinExistence type="inferred from homology"/>
<dbReference type="InterPro" id="IPR007232">
    <property type="entry name" value="Rad52_Rad59_Rad22"/>
</dbReference>
<dbReference type="AlphaFoldDB" id="A0A0D6ES85"/>
<evidence type="ECO:0000256" key="4">
    <source>
        <dbReference type="ARBA" id="ARBA00023204"/>
    </source>
</evidence>
<dbReference type="Proteomes" id="UP000243876">
    <property type="component" value="Unassembled WGS sequence"/>
</dbReference>
<dbReference type="OrthoDB" id="206565at2759"/>
<evidence type="ECO:0000256" key="3">
    <source>
        <dbReference type="ARBA" id="ARBA00023172"/>
    </source>
</evidence>
<name>A0A0D6ES85_SPOSA</name>
<evidence type="ECO:0000256" key="5">
    <source>
        <dbReference type="SAM" id="MobiDB-lite"/>
    </source>
</evidence>
<accession>A0A0D6ES85</accession>
<feature type="compositionally biased region" description="Pro residues" evidence="5">
    <location>
        <begin position="282"/>
        <end position="294"/>
    </location>
</feature>
<feature type="region of interest" description="Disordered" evidence="5">
    <location>
        <begin position="252"/>
        <end position="401"/>
    </location>
</feature>
<reference evidence="7" key="1">
    <citation type="submission" date="2015-02" db="EMBL/GenBank/DDBJ databases">
        <authorList>
            <person name="Gon?alves P."/>
        </authorList>
    </citation>
    <scope>NUCLEOTIDE SEQUENCE [LARGE SCALE GENOMIC DNA]</scope>
</reference>
<dbReference type="InterPro" id="IPR042525">
    <property type="entry name" value="Rad52_Rad59_Rad22_sf"/>
</dbReference>
<dbReference type="GO" id="GO:0000724">
    <property type="term" value="P:double-strand break repair via homologous recombination"/>
    <property type="evidence" value="ECO:0007669"/>
    <property type="project" value="TreeGrafter"/>
</dbReference>
<evidence type="ECO:0000256" key="1">
    <source>
        <dbReference type="ARBA" id="ARBA00006638"/>
    </source>
</evidence>
<dbReference type="InterPro" id="IPR041247">
    <property type="entry name" value="Rad52_fam"/>
</dbReference>
<protein>
    <submittedName>
        <fullName evidence="6">SPOSA6832_04250-mRNA-1:cds</fullName>
    </submittedName>
</protein>
<evidence type="ECO:0000313" key="6">
    <source>
        <dbReference type="EMBL" id="CEQ42445.1"/>
    </source>
</evidence>
<keyword evidence="2" id="KW-0227">DNA damage</keyword>
<feature type="compositionally biased region" description="Polar residues" evidence="5">
    <location>
        <begin position="254"/>
        <end position="265"/>
    </location>
</feature>
<dbReference type="FunFam" id="3.30.390.80:FF:000001">
    <property type="entry name" value="DNA repair protein RAD52 homolog"/>
    <property type="match status" value="1"/>
</dbReference>
<dbReference type="SUPFAM" id="SSF54768">
    <property type="entry name" value="dsRNA-binding domain-like"/>
    <property type="match status" value="2"/>
</dbReference>
<evidence type="ECO:0000313" key="7">
    <source>
        <dbReference type="Proteomes" id="UP000243876"/>
    </source>
</evidence>
<dbReference type="PANTHER" id="PTHR12132">
    <property type="entry name" value="DNA REPAIR AND RECOMBINATION PROTEIN RAD52, RAD59"/>
    <property type="match status" value="1"/>
</dbReference>
<feature type="compositionally biased region" description="Low complexity" evidence="5">
    <location>
        <begin position="266"/>
        <end position="281"/>
    </location>
</feature>
<evidence type="ECO:0000256" key="2">
    <source>
        <dbReference type="ARBA" id="ARBA00022763"/>
    </source>
</evidence>
<keyword evidence="4" id="KW-0234">DNA repair</keyword>
<feature type="compositionally biased region" description="Basic residues" evidence="5">
    <location>
        <begin position="297"/>
        <end position="306"/>
    </location>
</feature>
<dbReference type="Gene3D" id="3.30.390.80">
    <property type="entry name" value="DNA repair protein Rad52/59/22"/>
    <property type="match status" value="1"/>
</dbReference>
<gene>
    <name evidence="6" type="primary">SPOSA6832_04250</name>
</gene>